<comment type="caution">
    <text evidence="1">The sequence shown here is derived from an EMBL/GenBank/DDBJ whole genome shotgun (WGS) entry which is preliminary data.</text>
</comment>
<gene>
    <name evidence="1" type="ORF">S06H3_59318</name>
</gene>
<dbReference type="EMBL" id="BARV01038522">
    <property type="protein sequence ID" value="GAI48428.1"/>
    <property type="molecule type" value="Genomic_DNA"/>
</dbReference>
<name>X1NXV2_9ZZZZ</name>
<protein>
    <submittedName>
        <fullName evidence="1">Uncharacterized protein</fullName>
    </submittedName>
</protein>
<dbReference type="AlphaFoldDB" id="X1NXV2"/>
<evidence type="ECO:0000313" key="1">
    <source>
        <dbReference type="EMBL" id="GAI48428.1"/>
    </source>
</evidence>
<organism evidence="1">
    <name type="scientific">marine sediment metagenome</name>
    <dbReference type="NCBI Taxonomy" id="412755"/>
    <lineage>
        <taxon>unclassified sequences</taxon>
        <taxon>metagenomes</taxon>
        <taxon>ecological metagenomes</taxon>
    </lineage>
</organism>
<proteinExistence type="predicted"/>
<feature type="non-terminal residue" evidence="1">
    <location>
        <position position="1"/>
    </location>
</feature>
<reference evidence="1" key="1">
    <citation type="journal article" date="2014" name="Front. Microbiol.">
        <title>High frequency of phylogenetically diverse reductive dehalogenase-homologous genes in deep subseafloor sedimentary metagenomes.</title>
        <authorList>
            <person name="Kawai M."/>
            <person name="Futagami T."/>
            <person name="Toyoda A."/>
            <person name="Takaki Y."/>
            <person name="Nishi S."/>
            <person name="Hori S."/>
            <person name="Arai W."/>
            <person name="Tsubouchi T."/>
            <person name="Morono Y."/>
            <person name="Uchiyama I."/>
            <person name="Ito T."/>
            <person name="Fujiyama A."/>
            <person name="Inagaki F."/>
            <person name="Takami H."/>
        </authorList>
    </citation>
    <scope>NUCLEOTIDE SEQUENCE</scope>
    <source>
        <strain evidence="1">Expedition CK06-06</strain>
    </source>
</reference>
<accession>X1NXV2</accession>
<sequence length="43" mass="5227">NYGVYTIGDLIHCLRRNNFEIIYREEPKGVIMKYYSLVFQKIE</sequence>